<dbReference type="AlphaFoldDB" id="A0A1H1XTT3"/>
<dbReference type="InterPro" id="IPR045362">
    <property type="entry name" value="CIS_spike_tip"/>
</dbReference>
<evidence type="ECO:0000256" key="1">
    <source>
        <dbReference type="SAM" id="MobiDB-lite"/>
    </source>
</evidence>
<dbReference type="EMBL" id="LT629740">
    <property type="protein sequence ID" value="SDT12664.1"/>
    <property type="molecule type" value="Genomic_DNA"/>
</dbReference>
<dbReference type="OrthoDB" id="5518630at2"/>
<sequence length="142" mass="14718">MTDIVITDGDQAVFTPAFGAAIVVVRPGRLTGSGKSTLSGKKICVEGDEKKLEVPGCAYITPQFIIPGTGTLKIAALGADQLTKKSKDGGKAILLKGSVFTAVFEVLSPAQDPSSPPPKPDPVPKYSGTGQLVSFNIKFKAD</sequence>
<reference evidence="2 3" key="1">
    <citation type="submission" date="2016-10" db="EMBL/GenBank/DDBJ databases">
        <authorList>
            <person name="de Groot N.N."/>
        </authorList>
    </citation>
    <scope>NUCLEOTIDE SEQUENCE [LARGE SCALE GENOMIC DNA]</scope>
    <source>
        <strain evidence="2 3">MP1X4</strain>
    </source>
</reference>
<feature type="compositionally biased region" description="Pro residues" evidence="1">
    <location>
        <begin position="114"/>
        <end position="123"/>
    </location>
</feature>
<gene>
    <name evidence="2" type="ORF">SAMN05216490_2545</name>
</gene>
<dbReference type="STRING" id="652787.SAMN05216490_2545"/>
<feature type="region of interest" description="Disordered" evidence="1">
    <location>
        <begin position="109"/>
        <end position="129"/>
    </location>
</feature>
<evidence type="ECO:0000313" key="2">
    <source>
        <dbReference type="EMBL" id="SDT12664.1"/>
    </source>
</evidence>
<organism evidence="2 3">
    <name type="scientific">Mucilaginibacter mallensis</name>
    <dbReference type="NCBI Taxonomy" id="652787"/>
    <lineage>
        <taxon>Bacteria</taxon>
        <taxon>Pseudomonadati</taxon>
        <taxon>Bacteroidota</taxon>
        <taxon>Sphingobacteriia</taxon>
        <taxon>Sphingobacteriales</taxon>
        <taxon>Sphingobacteriaceae</taxon>
        <taxon>Mucilaginibacter</taxon>
    </lineage>
</organism>
<accession>A0A1H1XTT3</accession>
<dbReference type="Pfam" id="PF19267">
    <property type="entry name" value="CIS_spike_tip"/>
    <property type="match status" value="1"/>
</dbReference>
<dbReference type="RefSeq" id="WP_091373144.1">
    <property type="nucleotide sequence ID" value="NZ_LT629740.1"/>
</dbReference>
<evidence type="ECO:0000313" key="3">
    <source>
        <dbReference type="Proteomes" id="UP000199679"/>
    </source>
</evidence>
<name>A0A1H1XTT3_MUCMA</name>
<keyword evidence="3" id="KW-1185">Reference proteome</keyword>
<dbReference type="Proteomes" id="UP000199679">
    <property type="component" value="Chromosome I"/>
</dbReference>
<protein>
    <submittedName>
        <fullName evidence="2">Uncharacterized protein</fullName>
    </submittedName>
</protein>
<proteinExistence type="predicted"/>